<dbReference type="STRING" id="983.SAMN05443543_103354"/>
<dbReference type="EMBL" id="BJNP01000017">
    <property type="protein sequence ID" value="GEC72251.1"/>
    <property type="molecule type" value="Genomic_DNA"/>
</dbReference>
<gene>
    <name evidence="1" type="ORF">FFL01_17900</name>
</gene>
<dbReference type="OrthoDB" id="1524679at2"/>
<evidence type="ECO:0008006" key="3">
    <source>
        <dbReference type="Google" id="ProtNLM"/>
    </source>
</evidence>
<keyword evidence="2" id="KW-1185">Reference proteome</keyword>
<reference evidence="1 2" key="1">
    <citation type="submission" date="2019-06" db="EMBL/GenBank/DDBJ databases">
        <title>Whole genome shotgun sequence of Flavobacterium flevense NBRC 14960.</title>
        <authorList>
            <person name="Hosoyama A."/>
            <person name="Uohara A."/>
            <person name="Ohji S."/>
            <person name="Ichikawa N."/>
        </authorList>
    </citation>
    <scope>NUCLEOTIDE SEQUENCE [LARGE SCALE GENOMIC DNA]</scope>
    <source>
        <strain evidence="1 2">NBRC 14960</strain>
    </source>
</reference>
<evidence type="ECO:0000313" key="1">
    <source>
        <dbReference type="EMBL" id="GEC72251.1"/>
    </source>
</evidence>
<evidence type="ECO:0000313" key="2">
    <source>
        <dbReference type="Proteomes" id="UP000316775"/>
    </source>
</evidence>
<name>A0A4Y4AVJ8_9FLAO</name>
<sequence length="94" mass="11189">MKTTNETFEPVIKLLEELKTKIDNVQSPKRYYRNKHLKMYFGLSDNTILSYRDKNLLPFTKIGDIYYYPIAEIESILVQNSNFDLMNNRFNQSA</sequence>
<proteinExistence type="predicted"/>
<dbReference type="AlphaFoldDB" id="A0A4Y4AVJ8"/>
<dbReference type="InterPro" id="IPR009061">
    <property type="entry name" value="DNA-bd_dom_put_sf"/>
</dbReference>
<dbReference type="RefSeq" id="WP_073243838.1">
    <property type="nucleotide sequence ID" value="NZ_BJNP01000017.1"/>
</dbReference>
<organism evidence="1 2">
    <name type="scientific">Flavobacterium flevense</name>
    <dbReference type="NCBI Taxonomy" id="983"/>
    <lineage>
        <taxon>Bacteria</taxon>
        <taxon>Pseudomonadati</taxon>
        <taxon>Bacteroidota</taxon>
        <taxon>Flavobacteriia</taxon>
        <taxon>Flavobacteriales</taxon>
        <taxon>Flavobacteriaceae</taxon>
        <taxon>Flavobacterium</taxon>
    </lineage>
</organism>
<dbReference type="SUPFAM" id="SSF46955">
    <property type="entry name" value="Putative DNA-binding domain"/>
    <property type="match status" value="1"/>
</dbReference>
<accession>A0A4Y4AVJ8</accession>
<dbReference type="PANTHER" id="PTHR34585:SF22">
    <property type="entry name" value="HELIX-TURN-HELIX DOMAIN-CONTAINING PROTEIN"/>
    <property type="match status" value="1"/>
</dbReference>
<dbReference type="Proteomes" id="UP000316775">
    <property type="component" value="Unassembled WGS sequence"/>
</dbReference>
<protein>
    <recommendedName>
        <fullName evidence="3">DNA-binding protein</fullName>
    </recommendedName>
</protein>
<dbReference type="PANTHER" id="PTHR34585">
    <property type="match status" value="1"/>
</dbReference>
<comment type="caution">
    <text evidence="1">The sequence shown here is derived from an EMBL/GenBank/DDBJ whole genome shotgun (WGS) entry which is preliminary data.</text>
</comment>